<feature type="compositionally biased region" description="Basic and acidic residues" evidence="13">
    <location>
        <begin position="69"/>
        <end position="86"/>
    </location>
</feature>
<evidence type="ECO:0000259" key="15">
    <source>
        <dbReference type="PROSITE" id="PS51382"/>
    </source>
</evidence>
<dbReference type="CDD" id="cd01115">
    <property type="entry name" value="SLC13_permease"/>
    <property type="match status" value="1"/>
</dbReference>
<feature type="compositionally biased region" description="Basic and acidic residues" evidence="13">
    <location>
        <begin position="527"/>
        <end position="538"/>
    </location>
</feature>
<dbReference type="PANTHER" id="PTHR10283">
    <property type="entry name" value="SOLUTE CARRIER FAMILY 13 MEMBER"/>
    <property type="match status" value="1"/>
</dbReference>
<keyword evidence="17" id="KW-1185">Reference proteome</keyword>
<evidence type="ECO:0000256" key="9">
    <source>
        <dbReference type="ARBA" id="ARBA00023136"/>
    </source>
</evidence>
<feature type="transmembrane region" description="Helical" evidence="14">
    <location>
        <begin position="1368"/>
        <end position="1393"/>
    </location>
</feature>
<feature type="transmembrane region" description="Helical" evidence="14">
    <location>
        <begin position="1004"/>
        <end position="1035"/>
    </location>
</feature>
<dbReference type="SUPFAM" id="SSF47973">
    <property type="entry name" value="Ribosomal protein S7"/>
    <property type="match status" value="1"/>
</dbReference>
<dbReference type="GO" id="GO:1990904">
    <property type="term" value="C:ribonucleoprotein complex"/>
    <property type="evidence" value="ECO:0007669"/>
    <property type="project" value="UniProtKB-KW"/>
</dbReference>
<protein>
    <recommendedName>
        <fullName evidence="12">Small ribosomal subunit protein uS7m</fullName>
    </recommendedName>
</protein>
<dbReference type="Proteomes" id="UP000249526">
    <property type="component" value="Unassembled WGS sequence"/>
</dbReference>
<feature type="transmembrane region" description="Helical" evidence="14">
    <location>
        <begin position="1055"/>
        <end position="1080"/>
    </location>
</feature>
<dbReference type="Pfam" id="PF03600">
    <property type="entry name" value="CitMHS"/>
    <property type="match status" value="1"/>
</dbReference>
<keyword evidence="8" id="KW-0496">Mitochondrion</keyword>
<feature type="transmembrane region" description="Helical" evidence="14">
    <location>
        <begin position="1322"/>
        <end position="1348"/>
    </location>
</feature>
<feature type="compositionally biased region" description="Polar residues" evidence="13">
    <location>
        <begin position="52"/>
        <end position="68"/>
    </location>
</feature>
<dbReference type="GO" id="GO:0005315">
    <property type="term" value="F:phosphate transmembrane transporter activity"/>
    <property type="evidence" value="ECO:0007669"/>
    <property type="project" value="TreeGrafter"/>
</dbReference>
<evidence type="ECO:0000256" key="7">
    <source>
        <dbReference type="ARBA" id="ARBA00022989"/>
    </source>
</evidence>
<evidence type="ECO:0000256" key="14">
    <source>
        <dbReference type="SAM" id="Phobius"/>
    </source>
</evidence>
<dbReference type="CDD" id="cd14868">
    <property type="entry name" value="uS7_Mitochondria_Fungi"/>
    <property type="match status" value="1"/>
</dbReference>
<reference evidence="16 17" key="1">
    <citation type="submission" date="2018-02" db="EMBL/GenBank/DDBJ databases">
        <title>The genomes of Aspergillus section Nigri reveals drivers in fungal speciation.</title>
        <authorList>
            <consortium name="DOE Joint Genome Institute"/>
            <person name="Vesth T.C."/>
            <person name="Nybo J."/>
            <person name="Theobald S."/>
            <person name="Brandl J."/>
            <person name="Frisvad J.C."/>
            <person name="Nielsen K.F."/>
            <person name="Lyhne E.K."/>
            <person name="Kogle M.E."/>
            <person name="Kuo A."/>
            <person name="Riley R."/>
            <person name="Clum A."/>
            <person name="Nolan M."/>
            <person name="Lipzen A."/>
            <person name="Salamov A."/>
            <person name="Henrissat B."/>
            <person name="Wiebenga A."/>
            <person name="De vries R.P."/>
            <person name="Grigoriev I.V."/>
            <person name="Mortensen U.H."/>
            <person name="Andersen M.R."/>
            <person name="Baker S.E."/>
        </authorList>
    </citation>
    <scope>NUCLEOTIDE SEQUENCE [LARGE SCALE GENOMIC DNA]</scope>
    <source>
        <strain evidence="16 17">CBS 112811</strain>
    </source>
</reference>
<keyword evidence="4" id="KW-0813">Transport</keyword>
<feature type="region of interest" description="Disordered" evidence="13">
    <location>
        <begin position="691"/>
        <end position="763"/>
    </location>
</feature>
<keyword evidence="7 14" id="KW-1133">Transmembrane helix</keyword>
<accession>A0A8G1R265</accession>
<dbReference type="GO" id="GO:0006797">
    <property type="term" value="P:polyphosphate metabolic process"/>
    <property type="evidence" value="ECO:0007669"/>
    <property type="project" value="TreeGrafter"/>
</dbReference>
<feature type="compositionally biased region" description="Polar residues" evidence="13">
    <location>
        <begin position="502"/>
        <end position="520"/>
    </location>
</feature>
<feature type="transmembrane region" description="Helical" evidence="14">
    <location>
        <begin position="1253"/>
        <end position="1275"/>
    </location>
</feature>
<comment type="similarity">
    <text evidence="3">Belongs to the universal ribosomal protein uS7 family.</text>
</comment>
<keyword evidence="5 14" id="KW-0812">Transmembrane</keyword>
<feature type="region of interest" description="Disordered" evidence="13">
    <location>
        <begin position="476"/>
        <end position="543"/>
    </location>
</feature>
<dbReference type="InterPro" id="IPR047988">
    <property type="entry name" value="Ribosomal_uS7m_fungi"/>
</dbReference>
<dbReference type="GO" id="GO:0005739">
    <property type="term" value="C:mitochondrion"/>
    <property type="evidence" value="ECO:0007669"/>
    <property type="project" value="UniProtKB-SubCell"/>
</dbReference>
<dbReference type="Pfam" id="PF00177">
    <property type="entry name" value="Ribosomal_S7"/>
    <property type="match status" value="1"/>
</dbReference>
<keyword evidence="9 14" id="KW-0472">Membrane</keyword>
<evidence type="ECO:0000256" key="11">
    <source>
        <dbReference type="ARBA" id="ARBA00037226"/>
    </source>
</evidence>
<keyword evidence="6" id="KW-0689">Ribosomal protein</keyword>
<dbReference type="FunFam" id="1.10.455.10:FF:000006">
    <property type="entry name" value="37S ribosomal protein S7, mitochondrial"/>
    <property type="match status" value="1"/>
</dbReference>
<dbReference type="InterPro" id="IPR036823">
    <property type="entry name" value="Ribosomal_uS7_dom_sf"/>
</dbReference>
<dbReference type="PANTHER" id="PTHR10283:SF92">
    <property type="entry name" value="LOW-AFFINITY PHOSPHATE TRANSPORTER PHO91"/>
    <property type="match status" value="1"/>
</dbReference>
<dbReference type="GO" id="GO:0005886">
    <property type="term" value="C:plasma membrane"/>
    <property type="evidence" value="ECO:0007669"/>
    <property type="project" value="TreeGrafter"/>
</dbReference>
<evidence type="ECO:0000256" key="6">
    <source>
        <dbReference type="ARBA" id="ARBA00022980"/>
    </source>
</evidence>
<gene>
    <name evidence="16" type="ORF">BO85DRAFT_468286</name>
</gene>
<dbReference type="EMBL" id="KZ825060">
    <property type="protein sequence ID" value="RAH58661.1"/>
    <property type="molecule type" value="Genomic_DNA"/>
</dbReference>
<proteinExistence type="inferred from homology"/>
<dbReference type="GeneID" id="37165652"/>
<feature type="region of interest" description="Disordered" evidence="13">
    <location>
        <begin position="38"/>
        <end position="92"/>
    </location>
</feature>
<comment type="function">
    <text evidence="11">Component of the mitochondrial ribosome (mitoribosome), a dedicated translation machinery responsible for the synthesis of mitochondrial genome-encoded proteins, including at least some of the essential transmembrane subunits of the mitochondrial respiratory chain. The mitoribosomes are attached to the mitochondrial inner membrane and translation products are cotranslationally integrated into the membrane.</text>
</comment>
<dbReference type="GO" id="GO:0006817">
    <property type="term" value="P:phosphate ion transport"/>
    <property type="evidence" value="ECO:0007669"/>
    <property type="project" value="TreeGrafter"/>
</dbReference>
<feature type="transmembrane region" description="Helical" evidence="14">
    <location>
        <begin position="1414"/>
        <end position="1436"/>
    </location>
</feature>
<evidence type="ECO:0000256" key="13">
    <source>
        <dbReference type="SAM" id="MobiDB-lite"/>
    </source>
</evidence>
<evidence type="ECO:0000313" key="16">
    <source>
        <dbReference type="EMBL" id="RAH58661.1"/>
    </source>
</evidence>
<dbReference type="InterPro" id="IPR004680">
    <property type="entry name" value="Cit_transptr-like_dom"/>
</dbReference>
<feature type="transmembrane region" description="Helical" evidence="14">
    <location>
        <begin position="1143"/>
        <end position="1165"/>
    </location>
</feature>
<feature type="compositionally biased region" description="Polar residues" evidence="13">
    <location>
        <begin position="141"/>
        <end position="150"/>
    </location>
</feature>
<dbReference type="InterPro" id="IPR023798">
    <property type="entry name" value="Ribosomal_uS7_dom"/>
</dbReference>
<dbReference type="RefSeq" id="XP_025516583.1">
    <property type="nucleotide sequence ID" value="XM_025662250.1"/>
</dbReference>
<name>A0A8G1R265_9EURO</name>
<dbReference type="InterPro" id="IPR004331">
    <property type="entry name" value="SPX_dom"/>
</dbReference>
<feature type="compositionally biased region" description="Acidic residues" evidence="13">
    <location>
        <begin position="724"/>
        <end position="736"/>
    </location>
</feature>
<evidence type="ECO:0000256" key="8">
    <source>
        <dbReference type="ARBA" id="ARBA00023128"/>
    </source>
</evidence>
<dbReference type="PROSITE" id="PS51382">
    <property type="entry name" value="SPX"/>
    <property type="match status" value="1"/>
</dbReference>
<comment type="subcellular location">
    <subcellularLocation>
        <location evidence="1">Membrane</location>
        <topology evidence="1">Multi-pass membrane protein</topology>
    </subcellularLocation>
    <subcellularLocation>
        <location evidence="2">Mitochondrion</location>
    </subcellularLocation>
</comment>
<evidence type="ECO:0000313" key="17">
    <source>
        <dbReference type="Proteomes" id="UP000249526"/>
    </source>
</evidence>
<dbReference type="CDD" id="cd14478">
    <property type="entry name" value="SPX_PHO87_PHO90_like"/>
    <property type="match status" value="1"/>
</dbReference>
<evidence type="ECO:0000256" key="5">
    <source>
        <dbReference type="ARBA" id="ARBA00022692"/>
    </source>
</evidence>
<dbReference type="Pfam" id="PF03105">
    <property type="entry name" value="SPX"/>
    <property type="match status" value="2"/>
</dbReference>
<feature type="transmembrane region" description="Helical" evidence="14">
    <location>
        <begin position="967"/>
        <end position="992"/>
    </location>
</feature>
<evidence type="ECO:0000256" key="10">
    <source>
        <dbReference type="ARBA" id="ARBA00023274"/>
    </source>
</evidence>
<evidence type="ECO:0000256" key="12">
    <source>
        <dbReference type="ARBA" id="ARBA00039306"/>
    </source>
</evidence>
<feature type="transmembrane region" description="Helical" evidence="14">
    <location>
        <begin position="1229"/>
        <end position="1246"/>
    </location>
</feature>
<feature type="transmembrane region" description="Helical" evidence="14">
    <location>
        <begin position="1101"/>
        <end position="1131"/>
    </location>
</feature>
<feature type="region of interest" description="Disordered" evidence="13">
    <location>
        <begin position="132"/>
        <end position="152"/>
    </location>
</feature>
<organism evidence="16 17">
    <name type="scientific">Aspergillus piperis CBS 112811</name>
    <dbReference type="NCBI Taxonomy" id="1448313"/>
    <lineage>
        <taxon>Eukaryota</taxon>
        <taxon>Fungi</taxon>
        <taxon>Dikarya</taxon>
        <taxon>Ascomycota</taxon>
        <taxon>Pezizomycotina</taxon>
        <taxon>Eurotiomycetes</taxon>
        <taxon>Eurotiomycetidae</taxon>
        <taxon>Eurotiales</taxon>
        <taxon>Aspergillaceae</taxon>
        <taxon>Aspergillus</taxon>
        <taxon>Aspergillus subgen. Circumdati</taxon>
    </lineage>
</organism>
<sequence length="1438" mass="159000">MPPRLNLFTARAVPVLRQSTNSSAASRRSFATILNTNRPCAASTGHGLKSGLSASVRTQRRCNSSGSDGQDRPKGPTEDPLPHVSEEAAEVSKIMDKKCDGTPASPELEQGTPISEILQRDKEALKHMPKVMQDQMKRPSGSRSFSTSARRLQPELQGKEFDDASASVVANMISQVNQQATELHPGLKFEVPENLPKTENFRKRYETIVEQFTKLLMQDGKLSKAQNTMAFILDHLRTAPPPNINPRRRLLPGPPAPQLPLNPVLYLTLIVDSVAPLLKLRQQKGIVGGGVSVQVPSPLALRQRRRTAIKWIIDASDKRKDSLFGQRVANELVAVAEGRSGVWEKREQVHKLGVAGRSNLGLVARRSLAKVRVSDATNEVLDFGHEPMARAMTNSASRGWDPLQFWPILVPGKQLISLAARPENVERRPFNTLAQIRWTVSGRCLCCPALPCLFFFLSNTVSSNAGDRTWARIASARGASPDDNDVTPSGQSIELGQYPDTPATTARQSHATLPPTQLTDPGSEFPPYHRTDHREGHPQKSTPWDKPVIIKYWIEALRRHPHRHQNSGSADKMKFSHSIQFNAVPDWSAYYLAYSNLKKLIYSLEQEVHRSAGHDHVDVEQAPLLDGGSLNTDAIFRRALDAELEKICSFYQSKEAEIFTEVEDVLRDAEEYAHRADTMNVDPMSDAMIKGRTASSSSRQRPGSIVRPVPSNQERRHSAFSETLADDDDDDADSDDEPAHQYRPQSHGAESSNPDGSRTDDMRDSVLWGADSRILGYSGPSAHRGGAHDEHFSDPIVVDLYNSGLSLKKRAVATYVSICGLKSYIQLNKTGFSKALKKYDKILDRNLRREYMNSVVSLTYPFKDSTMEKVDDNIRKVEEVYANVVTTGNIPLAKRELRLHLREHVVWERNTVWREMIGIERKAQAANVGIRRTLLGGDEDPSRARRQGDEQEVVSKMLRTPFGVIRIPQWLCSLSLVTLVLILLAFGILLSVPIMEKPEQQNCLAMLVFVSLLWATEVIPLFVTSLLIPFLVVMLRIMLSDNKPHERLGAKEATAAAFSAMWTPVIMLLLGGFTIAAALSKYDIARRMAMFVLSKAGSNPNILLLTNMFVSMFLSMWISNVASPVLCYSIIQPLLRNLAPDSSFAKSLVLGIALAANVGGAASPIASPQNIIALQNIYPSMSWGTWFFISLPVCILSIVAIWMLLVLTFKPGRERAVAIRPLKDKFTGVQWFISIVTLSTIALWCGSHQLEHIFGDMGVIAIIPMVLFFGTGILNKEDFNNFLWTIIILAAGGLCLGKAVTSSGLLHTLANAIRLRVEHLSLYGVLLVFSALILVIATFISHTVAALIMLPLVRQIGLGMDDPHPNLLVMASALMCSVAMALPTSGFPNMTAIMTEVPQTGQRYLQVRHFFTRGIPASLMSFAVIVTVGYGLMYIAGL</sequence>
<evidence type="ECO:0000256" key="4">
    <source>
        <dbReference type="ARBA" id="ARBA00022448"/>
    </source>
</evidence>
<dbReference type="GO" id="GO:0005840">
    <property type="term" value="C:ribosome"/>
    <property type="evidence" value="ECO:0007669"/>
    <property type="project" value="UniProtKB-KW"/>
</dbReference>
<evidence type="ECO:0000256" key="2">
    <source>
        <dbReference type="ARBA" id="ARBA00004173"/>
    </source>
</evidence>
<evidence type="ECO:0000256" key="3">
    <source>
        <dbReference type="ARBA" id="ARBA00007151"/>
    </source>
</evidence>
<feature type="transmembrane region" description="Helical" evidence="14">
    <location>
        <begin position="1186"/>
        <end position="1209"/>
    </location>
</feature>
<keyword evidence="10" id="KW-0687">Ribonucleoprotein</keyword>
<feature type="domain" description="SPX" evidence="15">
    <location>
        <begin position="573"/>
        <end position="853"/>
    </location>
</feature>
<feature type="transmembrane region" description="Helical" evidence="14">
    <location>
        <begin position="1281"/>
        <end position="1301"/>
    </location>
</feature>
<evidence type="ECO:0000256" key="1">
    <source>
        <dbReference type="ARBA" id="ARBA00004141"/>
    </source>
</evidence>
<dbReference type="Gene3D" id="1.10.455.10">
    <property type="entry name" value="Ribosomal protein S7 domain"/>
    <property type="match status" value="1"/>
</dbReference>